<organism evidence="1 2">
    <name type="scientific">Opisthorchis viverrini</name>
    <name type="common">Southeast Asian liver fluke</name>
    <dbReference type="NCBI Taxonomy" id="6198"/>
    <lineage>
        <taxon>Eukaryota</taxon>
        <taxon>Metazoa</taxon>
        <taxon>Spiralia</taxon>
        <taxon>Lophotrochozoa</taxon>
        <taxon>Platyhelminthes</taxon>
        <taxon>Trematoda</taxon>
        <taxon>Digenea</taxon>
        <taxon>Opisthorchiida</taxon>
        <taxon>Opisthorchiata</taxon>
        <taxon>Opisthorchiidae</taxon>
        <taxon>Opisthorchis</taxon>
    </lineage>
</organism>
<dbReference type="RefSeq" id="XP_009176334.1">
    <property type="nucleotide sequence ID" value="XM_009178070.1"/>
</dbReference>
<dbReference type="EMBL" id="KL597117">
    <property type="protein sequence ID" value="KER19931.1"/>
    <property type="molecule type" value="Genomic_DNA"/>
</dbReference>
<dbReference type="GeneID" id="20325587"/>
<sequence>MRLVSRNRPFSRVFLKFDGYLLTTTQLQTNTAEQFHKFHNKPHLPIDARRNSQKATSVASSVTSAVAPSFLTDSGSVPPFTWLYVKNSLRKSVDWLTQHVAKQLQPMRCDQFIYRDCSTLSAPNCHATQRKHEGWDTARLLKSRQENSRGRYRVRTTDLLVCKFVL</sequence>
<dbReference type="AlphaFoldDB" id="A0A074YYQ8"/>
<proteinExistence type="predicted"/>
<evidence type="ECO:0000313" key="1">
    <source>
        <dbReference type="EMBL" id="KER19931.1"/>
    </source>
</evidence>
<gene>
    <name evidence="1" type="ORF">T265_11419</name>
</gene>
<evidence type="ECO:0000313" key="2">
    <source>
        <dbReference type="Proteomes" id="UP000054324"/>
    </source>
</evidence>
<reference evidence="1 2" key="1">
    <citation type="submission" date="2013-11" db="EMBL/GenBank/DDBJ databases">
        <title>Opisthorchis viverrini - life in the bile duct.</title>
        <authorList>
            <person name="Young N.D."/>
            <person name="Nagarajan N."/>
            <person name="Lin S.J."/>
            <person name="Korhonen P.K."/>
            <person name="Jex A.R."/>
            <person name="Hall R.S."/>
            <person name="Safavi-Hemami H."/>
            <person name="Kaewkong W."/>
            <person name="Bertrand D."/>
            <person name="Gao S."/>
            <person name="Seet Q."/>
            <person name="Wongkham S."/>
            <person name="Teh B.T."/>
            <person name="Wongkham C."/>
            <person name="Intapan P.M."/>
            <person name="Maleewong W."/>
            <person name="Yang X."/>
            <person name="Hu M."/>
            <person name="Wang Z."/>
            <person name="Hofmann A."/>
            <person name="Sternberg P.W."/>
            <person name="Tan P."/>
            <person name="Wang J."/>
            <person name="Gasser R.B."/>
        </authorList>
    </citation>
    <scope>NUCLEOTIDE SEQUENCE [LARGE SCALE GENOMIC DNA]</scope>
</reference>
<keyword evidence="2" id="KW-1185">Reference proteome</keyword>
<accession>A0A074YYQ8</accession>
<dbReference type="KEGG" id="ovi:T265_11419"/>
<dbReference type="CTD" id="20325587"/>
<protein>
    <submittedName>
        <fullName evidence="1">Uncharacterized protein</fullName>
    </submittedName>
</protein>
<name>A0A074YYQ8_OPIVI</name>
<dbReference type="Proteomes" id="UP000054324">
    <property type="component" value="Unassembled WGS sequence"/>
</dbReference>